<dbReference type="CDD" id="cd00303">
    <property type="entry name" value="retropepsin_like"/>
    <property type="match status" value="1"/>
</dbReference>
<dbReference type="GO" id="GO:0016787">
    <property type="term" value="F:hydrolase activity"/>
    <property type="evidence" value="ECO:0007669"/>
    <property type="project" value="UniProtKB-KW"/>
</dbReference>
<keyword evidence="2" id="KW-0808">Transferase</keyword>
<dbReference type="InterPro" id="IPR021109">
    <property type="entry name" value="Peptidase_aspartic_dom_sf"/>
</dbReference>
<dbReference type="InterPro" id="IPR043128">
    <property type="entry name" value="Rev_trsase/Diguanyl_cyclase"/>
</dbReference>
<feature type="domain" description="CCHC-type" evidence="9">
    <location>
        <begin position="111"/>
        <end position="126"/>
    </location>
</feature>
<dbReference type="GO" id="GO:0003676">
    <property type="term" value="F:nucleic acid binding"/>
    <property type="evidence" value="ECO:0007669"/>
    <property type="project" value="InterPro"/>
</dbReference>
<evidence type="ECO:0000256" key="2">
    <source>
        <dbReference type="ARBA" id="ARBA00022679"/>
    </source>
</evidence>
<dbReference type="InterPro" id="IPR041373">
    <property type="entry name" value="RT_RNaseH"/>
</dbReference>
<dbReference type="Gene3D" id="3.10.10.10">
    <property type="entry name" value="HIV Type 1 Reverse Transcriptase, subunit A, domain 1"/>
    <property type="match status" value="1"/>
</dbReference>
<protein>
    <recommendedName>
        <fullName evidence="1">RNA-directed DNA polymerase</fullName>
        <ecNumber evidence="1">2.7.7.49</ecNumber>
    </recommendedName>
</protein>
<evidence type="ECO:0000256" key="8">
    <source>
        <dbReference type="PROSITE-ProRule" id="PRU00047"/>
    </source>
</evidence>
<evidence type="ECO:0000256" key="1">
    <source>
        <dbReference type="ARBA" id="ARBA00012493"/>
    </source>
</evidence>
<dbReference type="SMART" id="SM00343">
    <property type="entry name" value="ZnF_C2HC"/>
    <property type="match status" value="1"/>
</dbReference>
<gene>
    <name evidence="10" type="ORF">Tci_605631</name>
</gene>
<keyword evidence="8" id="KW-0479">Metal-binding</keyword>
<keyword evidence="5" id="KW-0255">Endonuclease</keyword>
<dbReference type="PANTHER" id="PTHR37984">
    <property type="entry name" value="PROTEIN CBG26694"/>
    <property type="match status" value="1"/>
</dbReference>
<dbReference type="SUPFAM" id="SSF57756">
    <property type="entry name" value="Retrovirus zinc finger-like domains"/>
    <property type="match status" value="1"/>
</dbReference>
<evidence type="ECO:0000256" key="5">
    <source>
        <dbReference type="ARBA" id="ARBA00022759"/>
    </source>
</evidence>
<keyword evidence="8" id="KW-0862">Zinc</keyword>
<dbReference type="AlphaFoldDB" id="A0A699JH00"/>
<dbReference type="CDD" id="cd01647">
    <property type="entry name" value="RT_LTR"/>
    <property type="match status" value="1"/>
</dbReference>
<keyword evidence="4" id="KW-0540">Nuclease</keyword>
<comment type="caution">
    <text evidence="10">The sequence shown here is derived from an EMBL/GenBank/DDBJ whole genome shotgun (WGS) entry which is preliminary data.</text>
</comment>
<dbReference type="PROSITE" id="PS50158">
    <property type="entry name" value="ZF_CCHC"/>
    <property type="match status" value="1"/>
</dbReference>
<keyword evidence="3" id="KW-0548">Nucleotidyltransferase</keyword>
<keyword evidence="8" id="KW-0863">Zinc-finger</keyword>
<sequence>FDGSKSAYLCCKKYREQEEARQQPKGQTTTFKRQNVGGQNVARAYTTGSNKKRGYARSLPYCNKCKLHHEGQCTIKCNNYKKVDYMARDYKAAVATQAPRAPVLNPRVVTCFRCGEQGHYKSDCPKMKSQNRGNKSGNAEARGRAIALLDVIPFPLDVSYVVKLVNGRVAETNIILRGCTLGLLGHPFDIDLMPIELGSFDIIVDMDWLSRYHAVIVCDEKVVRIPYENEVLEIQGDEYSRGNKSTLSIISCTKTQKYINKGYLVFLAHVTEKKAEDKLERKRLEDVPIVRDFRRLAQLKMQELSAQLQELSKKGFIKPSSSPSGALKRHPLLRINDLFDQLQGLSVYSKIELRSGYHQLGGREEDIPNTAFRTYYEFQVMPFGLTNAPASKEEHKENLKLIVEILKNEELYGKFSKFNFWLSNVQFIGHVIDSEVVHMDPAKIESIKDWVSPKTLTKIRQFLGLAGSYQRFIEGFSKIAKPITKLTQKSVKFDWGEKEEAAFQLFKEKVIAYASRQLKVHEKNYTTHDLELGAVVFTLKMWRHYMYGTKCVVFTDHKSLQYILDQKE</sequence>
<dbReference type="FunFam" id="3.30.70.270:FF:000020">
    <property type="entry name" value="Transposon Tf2-6 polyprotein-like Protein"/>
    <property type="match status" value="1"/>
</dbReference>
<reference evidence="10" key="1">
    <citation type="journal article" date="2019" name="Sci. Rep.">
        <title>Draft genome of Tanacetum cinerariifolium, the natural source of mosquito coil.</title>
        <authorList>
            <person name="Yamashiro T."/>
            <person name="Shiraishi A."/>
            <person name="Satake H."/>
            <person name="Nakayama K."/>
        </authorList>
    </citation>
    <scope>NUCLEOTIDE SEQUENCE</scope>
</reference>
<evidence type="ECO:0000256" key="4">
    <source>
        <dbReference type="ARBA" id="ARBA00022722"/>
    </source>
</evidence>
<evidence type="ECO:0000256" key="7">
    <source>
        <dbReference type="ARBA" id="ARBA00022918"/>
    </source>
</evidence>
<dbReference type="Gene3D" id="4.10.60.10">
    <property type="entry name" value="Zinc finger, CCHC-type"/>
    <property type="match status" value="1"/>
</dbReference>
<dbReference type="GO" id="GO:0004519">
    <property type="term" value="F:endonuclease activity"/>
    <property type="evidence" value="ECO:0007669"/>
    <property type="project" value="UniProtKB-KW"/>
</dbReference>
<evidence type="ECO:0000259" key="9">
    <source>
        <dbReference type="PROSITE" id="PS50158"/>
    </source>
</evidence>
<dbReference type="InterPro" id="IPR043502">
    <property type="entry name" value="DNA/RNA_pol_sf"/>
</dbReference>
<dbReference type="Gene3D" id="2.40.70.10">
    <property type="entry name" value="Acid Proteases"/>
    <property type="match status" value="1"/>
</dbReference>
<feature type="non-terminal residue" evidence="10">
    <location>
        <position position="1"/>
    </location>
</feature>
<dbReference type="SUPFAM" id="SSF56672">
    <property type="entry name" value="DNA/RNA polymerases"/>
    <property type="match status" value="1"/>
</dbReference>
<dbReference type="PANTHER" id="PTHR37984:SF5">
    <property type="entry name" value="PROTEIN NYNRIN-LIKE"/>
    <property type="match status" value="1"/>
</dbReference>
<organism evidence="10">
    <name type="scientific">Tanacetum cinerariifolium</name>
    <name type="common">Dalmatian daisy</name>
    <name type="synonym">Chrysanthemum cinerariifolium</name>
    <dbReference type="NCBI Taxonomy" id="118510"/>
    <lineage>
        <taxon>Eukaryota</taxon>
        <taxon>Viridiplantae</taxon>
        <taxon>Streptophyta</taxon>
        <taxon>Embryophyta</taxon>
        <taxon>Tracheophyta</taxon>
        <taxon>Spermatophyta</taxon>
        <taxon>Magnoliopsida</taxon>
        <taxon>eudicotyledons</taxon>
        <taxon>Gunneridae</taxon>
        <taxon>Pentapetalae</taxon>
        <taxon>asterids</taxon>
        <taxon>campanulids</taxon>
        <taxon>Asterales</taxon>
        <taxon>Asteraceae</taxon>
        <taxon>Asteroideae</taxon>
        <taxon>Anthemideae</taxon>
        <taxon>Anthemidinae</taxon>
        <taxon>Tanacetum</taxon>
    </lineage>
</organism>
<proteinExistence type="predicted"/>
<dbReference type="GO" id="GO:0008270">
    <property type="term" value="F:zinc ion binding"/>
    <property type="evidence" value="ECO:0007669"/>
    <property type="project" value="UniProtKB-KW"/>
</dbReference>
<dbReference type="Pfam" id="PF17917">
    <property type="entry name" value="RT_RNaseH"/>
    <property type="match status" value="1"/>
</dbReference>
<dbReference type="Pfam" id="PF00098">
    <property type="entry name" value="zf-CCHC"/>
    <property type="match status" value="1"/>
</dbReference>
<accession>A0A699JH00</accession>
<dbReference type="InterPro" id="IPR050951">
    <property type="entry name" value="Retrovirus_Pol_polyprotein"/>
</dbReference>
<dbReference type="GO" id="GO:0003964">
    <property type="term" value="F:RNA-directed DNA polymerase activity"/>
    <property type="evidence" value="ECO:0007669"/>
    <property type="project" value="UniProtKB-KW"/>
</dbReference>
<dbReference type="Gene3D" id="3.30.70.270">
    <property type="match status" value="3"/>
</dbReference>
<dbReference type="EMBL" id="BKCJ010406662">
    <property type="protein sequence ID" value="GFA33659.1"/>
    <property type="molecule type" value="Genomic_DNA"/>
</dbReference>
<evidence type="ECO:0000256" key="6">
    <source>
        <dbReference type="ARBA" id="ARBA00022801"/>
    </source>
</evidence>
<keyword evidence="6" id="KW-0378">Hydrolase</keyword>
<dbReference type="InterPro" id="IPR001878">
    <property type="entry name" value="Znf_CCHC"/>
</dbReference>
<name>A0A699JH00_TANCI</name>
<evidence type="ECO:0000256" key="3">
    <source>
        <dbReference type="ARBA" id="ARBA00022695"/>
    </source>
</evidence>
<keyword evidence="7" id="KW-0695">RNA-directed DNA polymerase</keyword>
<dbReference type="InterPro" id="IPR036875">
    <property type="entry name" value="Znf_CCHC_sf"/>
</dbReference>
<evidence type="ECO:0000313" key="10">
    <source>
        <dbReference type="EMBL" id="GFA33659.1"/>
    </source>
</evidence>
<dbReference type="EC" id="2.7.7.49" evidence="1"/>
<dbReference type="Pfam" id="PF08284">
    <property type="entry name" value="RVP_2"/>
    <property type="match status" value="1"/>
</dbReference>